<proteinExistence type="predicted"/>
<comment type="caution">
    <text evidence="2">The sequence shown here is derived from an EMBL/GenBank/DDBJ whole genome shotgun (WGS) entry which is preliminary data.</text>
</comment>
<organism evidence="2 3">
    <name type="scientific">Carnegiea gigantea</name>
    <dbReference type="NCBI Taxonomy" id="171969"/>
    <lineage>
        <taxon>Eukaryota</taxon>
        <taxon>Viridiplantae</taxon>
        <taxon>Streptophyta</taxon>
        <taxon>Embryophyta</taxon>
        <taxon>Tracheophyta</taxon>
        <taxon>Spermatophyta</taxon>
        <taxon>Magnoliopsida</taxon>
        <taxon>eudicotyledons</taxon>
        <taxon>Gunneridae</taxon>
        <taxon>Pentapetalae</taxon>
        <taxon>Caryophyllales</taxon>
        <taxon>Cactineae</taxon>
        <taxon>Cactaceae</taxon>
        <taxon>Cactoideae</taxon>
        <taxon>Echinocereeae</taxon>
        <taxon>Carnegiea</taxon>
    </lineage>
</organism>
<protein>
    <submittedName>
        <fullName evidence="2">Uncharacterized protein</fullName>
    </submittedName>
</protein>
<gene>
    <name evidence="2" type="ORF">Cgig2_003730</name>
</gene>
<feature type="compositionally biased region" description="Pro residues" evidence="1">
    <location>
        <begin position="48"/>
        <end position="66"/>
    </location>
</feature>
<reference evidence="2" key="1">
    <citation type="submission" date="2022-04" db="EMBL/GenBank/DDBJ databases">
        <title>Carnegiea gigantea Genome sequencing and assembly v2.</title>
        <authorList>
            <person name="Copetti D."/>
            <person name="Sanderson M.J."/>
            <person name="Burquez A."/>
            <person name="Wojciechowski M.F."/>
        </authorList>
    </citation>
    <scope>NUCLEOTIDE SEQUENCE</scope>
    <source>
        <strain evidence="2">SGP5-SGP5p</strain>
        <tissue evidence="2">Aerial part</tissue>
    </source>
</reference>
<name>A0A9Q1KH09_9CARY</name>
<evidence type="ECO:0000256" key="1">
    <source>
        <dbReference type="SAM" id="MobiDB-lite"/>
    </source>
</evidence>
<dbReference type="Proteomes" id="UP001153076">
    <property type="component" value="Unassembled WGS sequence"/>
</dbReference>
<dbReference type="EMBL" id="JAKOGI010000137">
    <property type="protein sequence ID" value="KAJ8442686.1"/>
    <property type="molecule type" value="Genomic_DNA"/>
</dbReference>
<evidence type="ECO:0000313" key="3">
    <source>
        <dbReference type="Proteomes" id="UP001153076"/>
    </source>
</evidence>
<dbReference type="AlphaFoldDB" id="A0A9Q1KH09"/>
<dbReference type="PANTHER" id="PTHR35218">
    <property type="entry name" value="RNASE H DOMAIN-CONTAINING PROTEIN"/>
    <property type="match status" value="1"/>
</dbReference>
<accession>A0A9Q1KH09</accession>
<dbReference type="PANTHER" id="PTHR35218:SF9">
    <property type="entry name" value="ENDONUCLEASE_EXONUCLEASE_PHOSPHATASE DOMAIN-CONTAINING PROTEIN"/>
    <property type="match status" value="1"/>
</dbReference>
<feature type="region of interest" description="Disordered" evidence="1">
    <location>
        <begin position="34"/>
        <end position="84"/>
    </location>
</feature>
<sequence length="296" mass="32003">MPSYQEGPTAETMEEHYNSEVFLKDRFRLHGKVGMTMGRAGDGGCIPAPSPSPSPSPRSSPPPVSAPFPIVGKKKSSPSPSLAGKRGCCPVPVPFPITIPTRGLNLVPVAVPSPLGGTENFPHAGRAPLGTGFSAHCHPYGKAWIIQYEGLELVCSKSEKIGHRRDTCPHAMDEEGNGEAIAKSQDPIIIAPKVISFMEDEVCKTIGFGGVFHVEANGFMGAIWVRWPEEELRLEEISSSHQHATLEVSMKDSEGWLLSAIYGSPNEQQGAELWTDTGEFAQHNSHPWPLVCDFNV</sequence>
<keyword evidence="3" id="KW-1185">Reference proteome</keyword>
<evidence type="ECO:0000313" key="2">
    <source>
        <dbReference type="EMBL" id="KAJ8442686.1"/>
    </source>
</evidence>